<keyword evidence="1" id="KW-0472">Membrane</keyword>
<feature type="domain" description="Phosphatidic acid phosphatase type 2/haloperoxidase" evidence="2">
    <location>
        <begin position="106"/>
        <end position="219"/>
    </location>
</feature>
<dbReference type="SMART" id="SM00014">
    <property type="entry name" value="acidPPc"/>
    <property type="match status" value="1"/>
</dbReference>
<dbReference type="EC" id="3.6.1.27" evidence="3"/>
<feature type="transmembrane region" description="Helical" evidence="1">
    <location>
        <begin position="108"/>
        <end position="128"/>
    </location>
</feature>
<keyword evidence="4" id="KW-1185">Reference proteome</keyword>
<organism evidence="3 4">
    <name type="scientific">Rhizobium halophytocola</name>
    <dbReference type="NCBI Taxonomy" id="735519"/>
    <lineage>
        <taxon>Bacteria</taxon>
        <taxon>Pseudomonadati</taxon>
        <taxon>Pseudomonadota</taxon>
        <taxon>Alphaproteobacteria</taxon>
        <taxon>Hyphomicrobiales</taxon>
        <taxon>Rhizobiaceae</taxon>
        <taxon>Rhizobium/Agrobacterium group</taxon>
        <taxon>Rhizobium</taxon>
    </lineage>
</organism>
<keyword evidence="1" id="KW-0812">Transmembrane</keyword>
<evidence type="ECO:0000259" key="2">
    <source>
        <dbReference type="SMART" id="SM00014"/>
    </source>
</evidence>
<dbReference type="Proteomes" id="UP000759443">
    <property type="component" value="Unassembled WGS sequence"/>
</dbReference>
<dbReference type="RefSeq" id="WP_209946797.1">
    <property type="nucleotide sequence ID" value="NZ_JAGGJU010000009.1"/>
</dbReference>
<dbReference type="InterPro" id="IPR000326">
    <property type="entry name" value="PAP2/HPO"/>
</dbReference>
<comment type="caution">
    <text evidence="3">The sequence shown here is derived from an EMBL/GenBank/DDBJ whole genome shotgun (WGS) entry which is preliminary data.</text>
</comment>
<feature type="transmembrane region" description="Helical" evidence="1">
    <location>
        <begin position="156"/>
        <end position="175"/>
    </location>
</feature>
<evidence type="ECO:0000313" key="3">
    <source>
        <dbReference type="EMBL" id="MBP1851960.1"/>
    </source>
</evidence>
<feature type="transmembrane region" description="Helical" evidence="1">
    <location>
        <begin position="182"/>
        <end position="198"/>
    </location>
</feature>
<feature type="transmembrane region" description="Helical" evidence="1">
    <location>
        <begin position="21"/>
        <end position="42"/>
    </location>
</feature>
<evidence type="ECO:0000313" key="4">
    <source>
        <dbReference type="Proteomes" id="UP000759443"/>
    </source>
</evidence>
<feature type="transmembrane region" description="Helical" evidence="1">
    <location>
        <begin position="204"/>
        <end position="223"/>
    </location>
</feature>
<proteinExistence type="predicted"/>
<dbReference type="PANTHER" id="PTHR14969">
    <property type="entry name" value="SPHINGOSINE-1-PHOSPHATE PHOSPHOHYDROLASE"/>
    <property type="match status" value="1"/>
</dbReference>
<dbReference type="Gene3D" id="1.20.144.10">
    <property type="entry name" value="Phosphatidic acid phosphatase type 2/haloperoxidase"/>
    <property type="match status" value="1"/>
</dbReference>
<name>A0ABS4E1Y1_9HYPH</name>
<reference evidence="3 4" key="1">
    <citation type="submission" date="2021-03" db="EMBL/GenBank/DDBJ databases">
        <title>Genomic Encyclopedia of Type Strains, Phase IV (KMG-IV): sequencing the most valuable type-strain genomes for metagenomic binning, comparative biology and taxonomic classification.</title>
        <authorList>
            <person name="Goeker M."/>
        </authorList>
    </citation>
    <scope>NUCLEOTIDE SEQUENCE [LARGE SCALE GENOMIC DNA]</scope>
    <source>
        <strain evidence="3 4">DSM 21600</strain>
    </source>
</reference>
<keyword evidence="3" id="KW-0378">Hydrolase</keyword>
<keyword evidence="1" id="KW-1133">Transmembrane helix</keyword>
<dbReference type="SUPFAM" id="SSF48317">
    <property type="entry name" value="Acid phosphatase/Vanadium-dependent haloperoxidase"/>
    <property type="match status" value="1"/>
</dbReference>
<protein>
    <submittedName>
        <fullName evidence="3">Undecaprenyl-diphosphatase</fullName>
        <ecNumber evidence="3">3.6.1.27</ecNumber>
    </submittedName>
</protein>
<dbReference type="EMBL" id="JAGGJU010000009">
    <property type="protein sequence ID" value="MBP1851960.1"/>
    <property type="molecule type" value="Genomic_DNA"/>
</dbReference>
<dbReference type="InterPro" id="IPR036938">
    <property type="entry name" value="PAP2/HPO_sf"/>
</dbReference>
<dbReference type="PANTHER" id="PTHR14969:SF13">
    <property type="entry name" value="AT30094P"/>
    <property type="match status" value="1"/>
</dbReference>
<gene>
    <name evidence="3" type="ORF">J2Z17_003412</name>
</gene>
<dbReference type="Pfam" id="PF01569">
    <property type="entry name" value="PAP2"/>
    <property type="match status" value="1"/>
</dbReference>
<dbReference type="GO" id="GO:0050380">
    <property type="term" value="F:undecaprenyl-diphosphatase activity"/>
    <property type="evidence" value="ECO:0007669"/>
    <property type="project" value="UniProtKB-EC"/>
</dbReference>
<sequence length="244" mass="27385">MRTTMQWLRARRLNNKGPRPSLFLLQYSAIVINLGLLAFLVFDGPVGAGEKQINAYVRQFGGLITDIGRSWWILSVSAILFAAAYLYSRRTDDLRRKLQRLRIAHIGAYLFVSVASATITVNAVKRIVGRARPLSFEDFGKFSFQPFTNDFLWESFPSGHSTTIGAMAMAAALLMPRFRLPLALAAIWLAMTRVMIGVHYPSDVIVGLGWGSWFSLATAVLFARYRMVFRGEGNGPPVPRFHRL</sequence>
<feature type="transmembrane region" description="Helical" evidence="1">
    <location>
        <begin position="70"/>
        <end position="87"/>
    </location>
</feature>
<accession>A0ABS4E1Y1</accession>
<evidence type="ECO:0000256" key="1">
    <source>
        <dbReference type="SAM" id="Phobius"/>
    </source>
</evidence>